<keyword evidence="2" id="KW-1185">Reference proteome</keyword>
<protein>
    <submittedName>
        <fullName evidence="1">Uncharacterized protein</fullName>
    </submittedName>
</protein>
<dbReference type="AlphaFoldDB" id="A0AAD4BIY0"/>
<gene>
    <name evidence="1" type="ORF">L210DRAFT_2991077</name>
</gene>
<proteinExistence type="predicted"/>
<evidence type="ECO:0000313" key="2">
    <source>
        <dbReference type="Proteomes" id="UP001194468"/>
    </source>
</evidence>
<organism evidence="1 2">
    <name type="scientific">Boletus edulis BED1</name>
    <dbReference type="NCBI Taxonomy" id="1328754"/>
    <lineage>
        <taxon>Eukaryota</taxon>
        <taxon>Fungi</taxon>
        <taxon>Dikarya</taxon>
        <taxon>Basidiomycota</taxon>
        <taxon>Agaricomycotina</taxon>
        <taxon>Agaricomycetes</taxon>
        <taxon>Agaricomycetidae</taxon>
        <taxon>Boletales</taxon>
        <taxon>Boletineae</taxon>
        <taxon>Boletaceae</taxon>
        <taxon>Boletoideae</taxon>
        <taxon>Boletus</taxon>
    </lineage>
</organism>
<reference evidence="1" key="2">
    <citation type="journal article" date="2020" name="Nat. Commun.">
        <title>Large-scale genome sequencing of mycorrhizal fungi provides insights into the early evolution of symbiotic traits.</title>
        <authorList>
            <person name="Miyauchi S."/>
            <person name="Kiss E."/>
            <person name="Kuo A."/>
            <person name="Drula E."/>
            <person name="Kohler A."/>
            <person name="Sanchez-Garcia M."/>
            <person name="Morin E."/>
            <person name="Andreopoulos B."/>
            <person name="Barry K.W."/>
            <person name="Bonito G."/>
            <person name="Buee M."/>
            <person name="Carver A."/>
            <person name="Chen C."/>
            <person name="Cichocki N."/>
            <person name="Clum A."/>
            <person name="Culley D."/>
            <person name="Crous P.W."/>
            <person name="Fauchery L."/>
            <person name="Girlanda M."/>
            <person name="Hayes R.D."/>
            <person name="Keri Z."/>
            <person name="LaButti K."/>
            <person name="Lipzen A."/>
            <person name="Lombard V."/>
            <person name="Magnuson J."/>
            <person name="Maillard F."/>
            <person name="Murat C."/>
            <person name="Nolan M."/>
            <person name="Ohm R.A."/>
            <person name="Pangilinan J."/>
            <person name="Pereira M.F."/>
            <person name="Perotto S."/>
            <person name="Peter M."/>
            <person name="Pfister S."/>
            <person name="Riley R."/>
            <person name="Sitrit Y."/>
            <person name="Stielow J.B."/>
            <person name="Szollosi G."/>
            <person name="Zifcakova L."/>
            <person name="Stursova M."/>
            <person name="Spatafora J.W."/>
            <person name="Tedersoo L."/>
            <person name="Vaario L.M."/>
            <person name="Yamada A."/>
            <person name="Yan M."/>
            <person name="Wang P."/>
            <person name="Xu J."/>
            <person name="Bruns T."/>
            <person name="Baldrian P."/>
            <person name="Vilgalys R."/>
            <person name="Dunand C."/>
            <person name="Henrissat B."/>
            <person name="Grigoriev I.V."/>
            <person name="Hibbett D."/>
            <person name="Nagy L.G."/>
            <person name="Martin F.M."/>
        </authorList>
    </citation>
    <scope>NUCLEOTIDE SEQUENCE</scope>
    <source>
        <strain evidence="1">BED1</strain>
    </source>
</reference>
<dbReference type="EMBL" id="WHUW01000051">
    <property type="protein sequence ID" value="KAF8431332.1"/>
    <property type="molecule type" value="Genomic_DNA"/>
</dbReference>
<reference evidence="1" key="1">
    <citation type="submission" date="2019-10" db="EMBL/GenBank/DDBJ databases">
        <authorList>
            <consortium name="DOE Joint Genome Institute"/>
            <person name="Kuo A."/>
            <person name="Miyauchi S."/>
            <person name="Kiss E."/>
            <person name="Drula E."/>
            <person name="Kohler A."/>
            <person name="Sanchez-Garcia M."/>
            <person name="Andreopoulos B."/>
            <person name="Barry K.W."/>
            <person name="Bonito G."/>
            <person name="Buee M."/>
            <person name="Carver A."/>
            <person name="Chen C."/>
            <person name="Cichocki N."/>
            <person name="Clum A."/>
            <person name="Culley D."/>
            <person name="Crous P.W."/>
            <person name="Fauchery L."/>
            <person name="Girlanda M."/>
            <person name="Hayes R."/>
            <person name="Keri Z."/>
            <person name="LaButti K."/>
            <person name="Lipzen A."/>
            <person name="Lombard V."/>
            <person name="Magnuson J."/>
            <person name="Maillard F."/>
            <person name="Morin E."/>
            <person name="Murat C."/>
            <person name="Nolan M."/>
            <person name="Ohm R."/>
            <person name="Pangilinan J."/>
            <person name="Pereira M."/>
            <person name="Perotto S."/>
            <person name="Peter M."/>
            <person name="Riley R."/>
            <person name="Sitrit Y."/>
            <person name="Stielow B."/>
            <person name="Szollosi G."/>
            <person name="Zifcakova L."/>
            <person name="Stursova M."/>
            <person name="Spatafora J.W."/>
            <person name="Tedersoo L."/>
            <person name="Vaario L.-M."/>
            <person name="Yamada A."/>
            <person name="Yan M."/>
            <person name="Wang P."/>
            <person name="Xu J."/>
            <person name="Bruns T."/>
            <person name="Baldrian P."/>
            <person name="Vilgalys R."/>
            <person name="Henrissat B."/>
            <person name="Grigoriev I.V."/>
            <person name="Hibbett D."/>
            <person name="Nagy L.G."/>
            <person name="Martin F.M."/>
        </authorList>
    </citation>
    <scope>NUCLEOTIDE SEQUENCE</scope>
    <source>
        <strain evidence="1">BED1</strain>
    </source>
</reference>
<dbReference type="Gene3D" id="1.25.40.10">
    <property type="entry name" value="Tetratricopeptide repeat domain"/>
    <property type="match status" value="1"/>
</dbReference>
<accession>A0AAD4BIY0</accession>
<dbReference type="InterPro" id="IPR011990">
    <property type="entry name" value="TPR-like_helical_dom_sf"/>
</dbReference>
<name>A0AAD4BIY0_BOLED</name>
<dbReference type="Proteomes" id="UP001194468">
    <property type="component" value="Unassembled WGS sequence"/>
</dbReference>
<sequence length="389" mass="43902">MLSDGEALYSSETRLDELVGGTQLITFTRGESGIATSGPSLLITLGRWHSTPLAVAPSGGDSNLDLEESDSDLVRETNLGQEALLRYYSEYQREDLESAVRHFKRAHCSCAPTHRCYAVVLVNLAKAEFIGYQVDPTRANLEEAIKLYRHALDLRRLGHPDRPATLLQLAQILLFHYEKQGYVESIADEVTVLMTEFRDLPEDTHERRAADLVLDTLKRCRVVNSGSLPELDELVQTLRCNATVSSNDYFDKPQRLINLGRALWRSYEEHGEPSDIDSFLETNEQTLQLLPSRHPDRLPCLRALSAALWRLLETHEDLGYFKKLITLSQEALQLIPEGHPDRPYWISKSASYLAETSERSGDTASETHEAAVQYSRAILAWSLLTTHKL</sequence>
<comment type="caution">
    <text evidence="1">The sequence shown here is derived from an EMBL/GenBank/DDBJ whole genome shotgun (WGS) entry which is preliminary data.</text>
</comment>
<evidence type="ECO:0000313" key="1">
    <source>
        <dbReference type="EMBL" id="KAF8431332.1"/>
    </source>
</evidence>